<dbReference type="EMBL" id="CP144746">
    <property type="protein sequence ID" value="WVZ57540.1"/>
    <property type="molecule type" value="Genomic_DNA"/>
</dbReference>
<dbReference type="AlphaFoldDB" id="A0AAQ3SMZ4"/>
<name>A0AAQ3SMZ4_PASNO</name>
<protein>
    <submittedName>
        <fullName evidence="1">Uncharacterized protein</fullName>
    </submittedName>
</protein>
<evidence type="ECO:0000313" key="1">
    <source>
        <dbReference type="EMBL" id="WVZ57540.1"/>
    </source>
</evidence>
<proteinExistence type="predicted"/>
<sequence>MWSKENHGSSNSSSSVWRDPHLPWALSLGAVQPLLARPSGISSSLS</sequence>
<organism evidence="1 2">
    <name type="scientific">Paspalum notatum var. saurae</name>
    <dbReference type="NCBI Taxonomy" id="547442"/>
    <lineage>
        <taxon>Eukaryota</taxon>
        <taxon>Viridiplantae</taxon>
        <taxon>Streptophyta</taxon>
        <taxon>Embryophyta</taxon>
        <taxon>Tracheophyta</taxon>
        <taxon>Spermatophyta</taxon>
        <taxon>Magnoliopsida</taxon>
        <taxon>Liliopsida</taxon>
        <taxon>Poales</taxon>
        <taxon>Poaceae</taxon>
        <taxon>PACMAD clade</taxon>
        <taxon>Panicoideae</taxon>
        <taxon>Andropogonodae</taxon>
        <taxon>Paspaleae</taxon>
        <taxon>Paspalinae</taxon>
        <taxon>Paspalum</taxon>
    </lineage>
</organism>
<evidence type="ECO:0000313" key="2">
    <source>
        <dbReference type="Proteomes" id="UP001341281"/>
    </source>
</evidence>
<reference evidence="1 2" key="1">
    <citation type="submission" date="2024-02" db="EMBL/GenBank/DDBJ databases">
        <title>High-quality chromosome-scale genome assembly of Pensacola bahiagrass (Paspalum notatum Flugge var. saurae).</title>
        <authorList>
            <person name="Vega J.M."/>
            <person name="Podio M."/>
            <person name="Orjuela J."/>
            <person name="Siena L.A."/>
            <person name="Pessino S.C."/>
            <person name="Combes M.C."/>
            <person name="Mariac C."/>
            <person name="Albertini E."/>
            <person name="Pupilli F."/>
            <person name="Ortiz J.P.A."/>
            <person name="Leblanc O."/>
        </authorList>
    </citation>
    <scope>NUCLEOTIDE SEQUENCE [LARGE SCALE GENOMIC DNA]</scope>
    <source>
        <strain evidence="1">R1</strain>
        <tissue evidence="1">Leaf</tissue>
    </source>
</reference>
<gene>
    <name evidence="1" type="ORF">U9M48_007912</name>
</gene>
<keyword evidence="2" id="KW-1185">Reference proteome</keyword>
<dbReference type="Proteomes" id="UP001341281">
    <property type="component" value="Chromosome 02"/>
</dbReference>
<accession>A0AAQ3SMZ4</accession>